<accession>A0A2W1NV71</accession>
<dbReference type="Proteomes" id="UP000249248">
    <property type="component" value="Unassembled WGS sequence"/>
</dbReference>
<evidence type="ECO:0000256" key="1">
    <source>
        <dbReference type="ARBA" id="ARBA00023015"/>
    </source>
</evidence>
<sequence length="280" mass="32943">MQDNFHTAIPKSEIIRKYIAYYYFHESVSETAVKSFFYYPHYKNALTIYKDSIVTMENSYTTCTKPAKDGFFIGYTQITKHAAKAILYPPFDKIGVVFQPLGLNRFLNGTFQELVNSPIHLNFNHFKNAMEDTLLKTFETKDIDKKVAQLDAFFLLNQTNFEEKKLEQAITLLLTKEHKYTVAELSEVLSIHRKTLLRLFRKHLNCATIEYIKLIQFRKAVETFQSSIEKLSLTDVAYKSDYYDQTEFIRHFKQLTGFNPKSFFNKLSNYGGKETYWTFE</sequence>
<dbReference type="GO" id="GO:0043565">
    <property type="term" value="F:sequence-specific DNA binding"/>
    <property type="evidence" value="ECO:0007669"/>
    <property type="project" value="InterPro"/>
</dbReference>
<protein>
    <recommendedName>
        <fullName evidence="4">HTH araC/xylS-type domain-containing protein</fullName>
    </recommendedName>
</protein>
<dbReference type="SUPFAM" id="SSF46689">
    <property type="entry name" value="Homeodomain-like"/>
    <property type="match status" value="1"/>
</dbReference>
<dbReference type="AlphaFoldDB" id="A0A2W1NV71"/>
<reference evidence="5 6" key="1">
    <citation type="submission" date="2018-06" db="EMBL/GenBank/DDBJ databases">
        <title>The draft genome sequence of Crocinitomix sp. SM1701.</title>
        <authorList>
            <person name="Zhang X."/>
        </authorList>
    </citation>
    <scope>NUCLEOTIDE SEQUENCE [LARGE SCALE GENOMIC DNA]</scope>
    <source>
        <strain evidence="5 6">SM1701</strain>
    </source>
</reference>
<gene>
    <name evidence="5" type="ORF">DNU06_02290</name>
</gene>
<dbReference type="PANTHER" id="PTHR46796">
    <property type="entry name" value="HTH-TYPE TRANSCRIPTIONAL ACTIVATOR RHAS-RELATED"/>
    <property type="match status" value="1"/>
</dbReference>
<keyword evidence="3" id="KW-0804">Transcription</keyword>
<evidence type="ECO:0000313" key="6">
    <source>
        <dbReference type="Proteomes" id="UP000249248"/>
    </source>
</evidence>
<evidence type="ECO:0000256" key="2">
    <source>
        <dbReference type="ARBA" id="ARBA00023125"/>
    </source>
</evidence>
<dbReference type="EMBL" id="QKSB01000001">
    <property type="protein sequence ID" value="PZE18678.1"/>
    <property type="molecule type" value="Genomic_DNA"/>
</dbReference>
<dbReference type="GO" id="GO:0003700">
    <property type="term" value="F:DNA-binding transcription factor activity"/>
    <property type="evidence" value="ECO:0007669"/>
    <property type="project" value="InterPro"/>
</dbReference>
<dbReference type="InterPro" id="IPR050204">
    <property type="entry name" value="AraC_XylS_family_regulators"/>
</dbReference>
<evidence type="ECO:0000259" key="4">
    <source>
        <dbReference type="PROSITE" id="PS01124"/>
    </source>
</evidence>
<dbReference type="PANTHER" id="PTHR46796:SF13">
    <property type="entry name" value="HTH-TYPE TRANSCRIPTIONAL ACTIVATOR RHAS"/>
    <property type="match status" value="1"/>
</dbReference>
<dbReference type="SMART" id="SM00342">
    <property type="entry name" value="HTH_ARAC"/>
    <property type="match status" value="1"/>
</dbReference>
<evidence type="ECO:0000313" key="5">
    <source>
        <dbReference type="EMBL" id="PZE18678.1"/>
    </source>
</evidence>
<keyword evidence="1" id="KW-0805">Transcription regulation</keyword>
<comment type="caution">
    <text evidence="5">The sequence shown here is derived from an EMBL/GenBank/DDBJ whole genome shotgun (WGS) entry which is preliminary data.</text>
</comment>
<dbReference type="OrthoDB" id="662446at2"/>
<organism evidence="5 6">
    <name type="scientific">Putridiphycobacter roseus</name>
    <dbReference type="NCBI Taxonomy" id="2219161"/>
    <lineage>
        <taxon>Bacteria</taxon>
        <taxon>Pseudomonadati</taxon>
        <taxon>Bacteroidota</taxon>
        <taxon>Flavobacteriia</taxon>
        <taxon>Flavobacteriales</taxon>
        <taxon>Crocinitomicaceae</taxon>
        <taxon>Putridiphycobacter</taxon>
    </lineage>
</organism>
<keyword evidence="2" id="KW-0238">DNA-binding</keyword>
<evidence type="ECO:0000256" key="3">
    <source>
        <dbReference type="ARBA" id="ARBA00023163"/>
    </source>
</evidence>
<dbReference type="InterPro" id="IPR009057">
    <property type="entry name" value="Homeodomain-like_sf"/>
</dbReference>
<dbReference type="Gene3D" id="1.10.10.60">
    <property type="entry name" value="Homeodomain-like"/>
    <property type="match status" value="1"/>
</dbReference>
<name>A0A2W1NV71_9FLAO</name>
<proteinExistence type="predicted"/>
<dbReference type="InterPro" id="IPR018060">
    <property type="entry name" value="HTH_AraC"/>
</dbReference>
<dbReference type="PROSITE" id="PS01124">
    <property type="entry name" value="HTH_ARAC_FAMILY_2"/>
    <property type="match status" value="1"/>
</dbReference>
<dbReference type="RefSeq" id="WP_111061579.1">
    <property type="nucleotide sequence ID" value="NZ_JBHUCU010000007.1"/>
</dbReference>
<keyword evidence="6" id="KW-1185">Reference proteome</keyword>
<dbReference type="Pfam" id="PF12833">
    <property type="entry name" value="HTH_18"/>
    <property type="match status" value="1"/>
</dbReference>
<feature type="domain" description="HTH araC/xylS-type" evidence="4">
    <location>
        <begin position="164"/>
        <end position="266"/>
    </location>
</feature>